<dbReference type="EMBL" id="JAKNHJ010000013">
    <property type="protein sequence ID" value="MCG4618288.1"/>
    <property type="molecule type" value="Genomic_DNA"/>
</dbReference>
<name>A0AAJ1BCB5_9ACTO</name>
<comment type="caution">
    <text evidence="1">The sequence shown here is derived from an EMBL/GenBank/DDBJ whole genome shotgun (WGS) entry which is preliminary data.</text>
</comment>
<protein>
    <submittedName>
        <fullName evidence="1">Uncharacterized protein</fullName>
    </submittedName>
</protein>
<dbReference type="RefSeq" id="WP_024058719.1">
    <property type="nucleotide sequence ID" value="NZ_JAGZVZ010000005.1"/>
</dbReference>
<dbReference type="Proteomes" id="UP001200537">
    <property type="component" value="Unassembled WGS sequence"/>
</dbReference>
<organism evidence="1 2">
    <name type="scientific">Varibaculum cambriense</name>
    <dbReference type="NCBI Taxonomy" id="184870"/>
    <lineage>
        <taxon>Bacteria</taxon>
        <taxon>Bacillati</taxon>
        <taxon>Actinomycetota</taxon>
        <taxon>Actinomycetes</taxon>
        <taxon>Actinomycetales</taxon>
        <taxon>Actinomycetaceae</taxon>
        <taxon>Varibaculum</taxon>
    </lineage>
</organism>
<proteinExistence type="predicted"/>
<reference evidence="1" key="1">
    <citation type="submission" date="2022-01" db="EMBL/GenBank/DDBJ databases">
        <title>Collection of gut derived symbiotic bacterial strains cultured from healthy donors.</title>
        <authorList>
            <person name="Lin H."/>
            <person name="Kohout C."/>
            <person name="Waligurski E."/>
            <person name="Pamer E.G."/>
        </authorList>
    </citation>
    <scope>NUCLEOTIDE SEQUENCE</scope>
    <source>
        <strain evidence="1">DFI.7.46</strain>
    </source>
</reference>
<evidence type="ECO:0000313" key="2">
    <source>
        <dbReference type="Proteomes" id="UP001200537"/>
    </source>
</evidence>
<evidence type="ECO:0000313" key="1">
    <source>
        <dbReference type="EMBL" id="MCG4618288.1"/>
    </source>
</evidence>
<gene>
    <name evidence="1" type="ORF">L0M99_07255</name>
</gene>
<sequence>MSEPDRFQVELREFTFEVEISSLGYSVFWLDCPDETYPSGYSVFQGGSEHVSRKPIAREEIIRDIEDWLETELKDRC</sequence>
<accession>A0AAJ1BCB5</accession>
<dbReference type="AlphaFoldDB" id="A0AAJ1BCB5"/>